<comment type="caution">
    <text evidence="1">The sequence shown here is derived from an EMBL/GenBank/DDBJ whole genome shotgun (WGS) entry which is preliminary data.</text>
</comment>
<protein>
    <submittedName>
        <fullName evidence="1">Uncharacterized protein</fullName>
    </submittedName>
</protein>
<dbReference type="AlphaFoldDB" id="A0A848FCT0"/>
<sequence>MSSTHKSNSMNRVPGLSLGKFKSPDAVELCQRLQALHCHQPPEDPEAAFIRIGIEDPYGDLVHVVETTRLTEAVKVFETLADFGLVPGHGRCRAADGRTLVRTYRQPVRQAALPSSRPLATPDLGSAEADALAL</sequence>
<dbReference type="Proteomes" id="UP000574067">
    <property type="component" value="Unassembled WGS sequence"/>
</dbReference>
<reference evidence="1 2" key="1">
    <citation type="submission" date="2020-04" db="EMBL/GenBank/DDBJ databases">
        <title>Azohydromonas sp. isolated from soil.</title>
        <authorList>
            <person name="Dahal R.H."/>
        </authorList>
    </citation>
    <scope>NUCLEOTIDE SEQUENCE [LARGE SCALE GENOMIC DNA]</scope>
    <source>
        <strain evidence="1 2">G-1-1-14</strain>
    </source>
</reference>
<evidence type="ECO:0000313" key="1">
    <source>
        <dbReference type="EMBL" id="NML18027.1"/>
    </source>
</evidence>
<evidence type="ECO:0000313" key="2">
    <source>
        <dbReference type="Proteomes" id="UP000574067"/>
    </source>
</evidence>
<gene>
    <name evidence="1" type="ORF">HHL10_23945</name>
</gene>
<dbReference type="RefSeq" id="WP_169162930.1">
    <property type="nucleotide sequence ID" value="NZ_JABBFW010000026.1"/>
</dbReference>
<accession>A0A848FCT0</accession>
<keyword evidence="2" id="KW-1185">Reference proteome</keyword>
<dbReference type="EMBL" id="JABBFW010000026">
    <property type="protein sequence ID" value="NML18027.1"/>
    <property type="molecule type" value="Genomic_DNA"/>
</dbReference>
<organism evidence="1 2">
    <name type="scientific">Azohydromonas caseinilytica</name>
    <dbReference type="NCBI Taxonomy" id="2728836"/>
    <lineage>
        <taxon>Bacteria</taxon>
        <taxon>Pseudomonadati</taxon>
        <taxon>Pseudomonadota</taxon>
        <taxon>Betaproteobacteria</taxon>
        <taxon>Burkholderiales</taxon>
        <taxon>Sphaerotilaceae</taxon>
        <taxon>Azohydromonas</taxon>
    </lineage>
</organism>
<proteinExistence type="predicted"/>
<name>A0A848FCT0_9BURK</name>